<dbReference type="Proteomes" id="UP000007115">
    <property type="component" value="Unassembled WGS sequence"/>
</dbReference>
<dbReference type="RefSeq" id="XP_013960200.1">
    <property type="nucleotide sequence ID" value="XM_014104725.1"/>
</dbReference>
<organism evidence="1 2">
    <name type="scientific">Hypocrea virens (strain Gv29-8 / FGSC 10586)</name>
    <name type="common">Gliocladium virens</name>
    <name type="synonym">Trichoderma virens</name>
    <dbReference type="NCBI Taxonomy" id="413071"/>
    <lineage>
        <taxon>Eukaryota</taxon>
        <taxon>Fungi</taxon>
        <taxon>Dikarya</taxon>
        <taxon>Ascomycota</taxon>
        <taxon>Pezizomycotina</taxon>
        <taxon>Sordariomycetes</taxon>
        <taxon>Hypocreomycetidae</taxon>
        <taxon>Hypocreales</taxon>
        <taxon>Hypocreaceae</taxon>
        <taxon>Trichoderma</taxon>
    </lineage>
</organism>
<dbReference type="GeneID" id="25789994"/>
<protein>
    <submittedName>
        <fullName evidence="1">Uncharacterized protein</fullName>
    </submittedName>
</protein>
<dbReference type="EMBL" id="ABDF02000002">
    <property type="protein sequence ID" value="EHK25984.1"/>
    <property type="molecule type" value="Genomic_DNA"/>
</dbReference>
<reference evidence="1 2" key="1">
    <citation type="journal article" date="2011" name="Genome Biol.">
        <title>Comparative genome sequence analysis underscores mycoparasitism as the ancestral life style of Trichoderma.</title>
        <authorList>
            <person name="Kubicek C.P."/>
            <person name="Herrera-Estrella A."/>
            <person name="Seidl-Seiboth V."/>
            <person name="Martinez D.A."/>
            <person name="Druzhinina I.S."/>
            <person name="Thon M."/>
            <person name="Zeilinger S."/>
            <person name="Casas-Flores S."/>
            <person name="Horwitz B.A."/>
            <person name="Mukherjee P.K."/>
            <person name="Mukherjee M."/>
            <person name="Kredics L."/>
            <person name="Alcaraz L.D."/>
            <person name="Aerts A."/>
            <person name="Antal Z."/>
            <person name="Atanasova L."/>
            <person name="Cervantes-Badillo M.G."/>
            <person name="Challacombe J."/>
            <person name="Chertkov O."/>
            <person name="McCluskey K."/>
            <person name="Coulpier F."/>
            <person name="Deshpande N."/>
            <person name="von Doehren H."/>
            <person name="Ebbole D.J."/>
            <person name="Esquivel-Naranjo E.U."/>
            <person name="Fekete E."/>
            <person name="Flipphi M."/>
            <person name="Glaser F."/>
            <person name="Gomez-Rodriguez E.Y."/>
            <person name="Gruber S."/>
            <person name="Han C."/>
            <person name="Henrissat B."/>
            <person name="Hermosa R."/>
            <person name="Hernandez-Onate M."/>
            <person name="Karaffa L."/>
            <person name="Kosti I."/>
            <person name="Le Crom S."/>
            <person name="Lindquist E."/>
            <person name="Lucas S."/>
            <person name="Luebeck M."/>
            <person name="Luebeck P.S."/>
            <person name="Margeot A."/>
            <person name="Metz B."/>
            <person name="Misra M."/>
            <person name="Nevalainen H."/>
            <person name="Omann M."/>
            <person name="Packer N."/>
            <person name="Perrone G."/>
            <person name="Uresti-Rivera E.E."/>
            <person name="Salamov A."/>
            <person name="Schmoll M."/>
            <person name="Seiboth B."/>
            <person name="Shapiro H."/>
            <person name="Sukno S."/>
            <person name="Tamayo-Ramos J.A."/>
            <person name="Tisch D."/>
            <person name="Wiest A."/>
            <person name="Wilkinson H.H."/>
            <person name="Zhang M."/>
            <person name="Coutinho P.M."/>
            <person name="Kenerley C.M."/>
            <person name="Monte E."/>
            <person name="Baker S.E."/>
            <person name="Grigoriev I.V."/>
        </authorList>
    </citation>
    <scope>NUCLEOTIDE SEQUENCE [LARGE SCALE GENOMIC DNA]</scope>
    <source>
        <strain evidence="2">Gv29-8 / FGSC 10586</strain>
    </source>
</reference>
<evidence type="ECO:0000313" key="1">
    <source>
        <dbReference type="EMBL" id="EHK25984.1"/>
    </source>
</evidence>
<dbReference type="InParanoid" id="G9MGZ1"/>
<gene>
    <name evidence="1" type="ORF">TRIVIDRAFT_197407</name>
</gene>
<keyword evidence="2" id="KW-1185">Reference proteome</keyword>
<name>G9MGZ1_HYPVG</name>
<dbReference type="HOGENOM" id="CLU_1917330_0_0_1"/>
<proteinExistence type="predicted"/>
<evidence type="ECO:0000313" key="2">
    <source>
        <dbReference type="Proteomes" id="UP000007115"/>
    </source>
</evidence>
<dbReference type="AlphaFoldDB" id="G9MGZ1"/>
<accession>G9MGZ1</accession>
<dbReference type="VEuPathDB" id="FungiDB:TRIVIDRAFT_197407"/>
<sequence>MTAKCGILGTYLRAGTGNGWRCPQFWRNFAFGWHFSGSWGREEGKLEPIGRAWANGRGWILMQEAAAKECVPNRDGYQALYPRWVQRCTRWELIAYKLPPVDTRPLLLHVRLCSAYLQKAMDDATCANHCLT</sequence>
<comment type="caution">
    <text evidence="1">The sequence shown here is derived from an EMBL/GenBank/DDBJ whole genome shotgun (WGS) entry which is preliminary data.</text>
</comment>